<feature type="region of interest" description="Disordered" evidence="8">
    <location>
        <begin position="144"/>
        <end position="167"/>
    </location>
</feature>
<dbReference type="Proteomes" id="UP001216579">
    <property type="component" value="Unassembled WGS sequence"/>
</dbReference>
<evidence type="ECO:0000256" key="1">
    <source>
        <dbReference type="ARBA" id="ARBA00004651"/>
    </source>
</evidence>
<keyword evidence="7" id="KW-0046">Antibiotic resistance</keyword>
<evidence type="ECO:0000256" key="7">
    <source>
        <dbReference type="ARBA" id="ARBA00023251"/>
    </source>
</evidence>
<dbReference type="SUPFAM" id="SSF103473">
    <property type="entry name" value="MFS general substrate transporter"/>
    <property type="match status" value="1"/>
</dbReference>
<evidence type="ECO:0000256" key="8">
    <source>
        <dbReference type="SAM" id="MobiDB-lite"/>
    </source>
</evidence>
<gene>
    <name evidence="10" type="ORF">P3G67_24240</name>
</gene>
<keyword evidence="3" id="KW-1003">Cell membrane</keyword>
<evidence type="ECO:0000256" key="6">
    <source>
        <dbReference type="ARBA" id="ARBA00023136"/>
    </source>
</evidence>
<keyword evidence="6 9" id="KW-0472">Membrane</keyword>
<feature type="compositionally biased region" description="Low complexity" evidence="8">
    <location>
        <begin position="144"/>
        <end position="157"/>
    </location>
</feature>
<comment type="caution">
    <text evidence="10">The sequence shown here is derived from an EMBL/GenBank/DDBJ whole genome shotgun (WGS) entry which is preliminary data.</text>
</comment>
<dbReference type="RefSeq" id="WP_276095364.1">
    <property type="nucleotide sequence ID" value="NZ_JARJBC010000016.1"/>
</dbReference>
<name>A0ABT5ZR32_9ACTN</name>
<sequence>MWLLPESKGPHPGRFDWPGACLSVVGIVALAWGIKHVAKGSPSPAELLVLLLGLLALAAFPGRQLRLPDPLLDVRLFTKPAFVAAALATLMAMLAIGAALYLISLWLQYVHGYPPFQAGLRTLPAALATLTGALSAPWLDAPPGRAGAAGRQPAGAGRRVRGARGGA</sequence>
<keyword evidence="2" id="KW-0813">Transport</keyword>
<evidence type="ECO:0000256" key="9">
    <source>
        <dbReference type="SAM" id="Phobius"/>
    </source>
</evidence>
<evidence type="ECO:0008006" key="12">
    <source>
        <dbReference type="Google" id="ProtNLM"/>
    </source>
</evidence>
<feature type="transmembrane region" description="Helical" evidence="9">
    <location>
        <begin position="45"/>
        <end position="62"/>
    </location>
</feature>
<feature type="transmembrane region" description="Helical" evidence="9">
    <location>
        <begin position="15"/>
        <end position="33"/>
    </location>
</feature>
<proteinExistence type="predicted"/>
<dbReference type="PANTHER" id="PTHR42718:SF47">
    <property type="entry name" value="METHYL VIOLOGEN RESISTANCE PROTEIN SMVA"/>
    <property type="match status" value="1"/>
</dbReference>
<evidence type="ECO:0000313" key="10">
    <source>
        <dbReference type="EMBL" id="MDF3292289.1"/>
    </source>
</evidence>
<dbReference type="PANTHER" id="PTHR42718">
    <property type="entry name" value="MAJOR FACILITATOR SUPERFAMILY MULTIDRUG TRANSPORTER MFSC"/>
    <property type="match status" value="1"/>
</dbReference>
<keyword evidence="4 9" id="KW-0812">Transmembrane</keyword>
<protein>
    <recommendedName>
        <fullName evidence="12">MFS transporter</fullName>
    </recommendedName>
</protein>
<comment type="subcellular location">
    <subcellularLocation>
        <location evidence="1">Cell membrane</location>
        <topology evidence="1">Multi-pass membrane protein</topology>
    </subcellularLocation>
</comment>
<organism evidence="10 11">
    <name type="scientific">Streptomyces silvisoli</name>
    <dbReference type="NCBI Taxonomy" id="3034235"/>
    <lineage>
        <taxon>Bacteria</taxon>
        <taxon>Bacillati</taxon>
        <taxon>Actinomycetota</taxon>
        <taxon>Actinomycetes</taxon>
        <taxon>Kitasatosporales</taxon>
        <taxon>Streptomycetaceae</taxon>
        <taxon>Streptomyces</taxon>
    </lineage>
</organism>
<evidence type="ECO:0000256" key="3">
    <source>
        <dbReference type="ARBA" id="ARBA00022475"/>
    </source>
</evidence>
<accession>A0ABT5ZR32</accession>
<feature type="compositionally biased region" description="Basic residues" evidence="8">
    <location>
        <begin position="158"/>
        <end position="167"/>
    </location>
</feature>
<keyword evidence="5 9" id="KW-1133">Transmembrane helix</keyword>
<dbReference type="InterPro" id="IPR036259">
    <property type="entry name" value="MFS_trans_sf"/>
</dbReference>
<dbReference type="EMBL" id="JARJBC010000016">
    <property type="protein sequence ID" value="MDF3292289.1"/>
    <property type="molecule type" value="Genomic_DNA"/>
</dbReference>
<evidence type="ECO:0000256" key="2">
    <source>
        <dbReference type="ARBA" id="ARBA00022448"/>
    </source>
</evidence>
<evidence type="ECO:0000256" key="4">
    <source>
        <dbReference type="ARBA" id="ARBA00022692"/>
    </source>
</evidence>
<evidence type="ECO:0000313" key="11">
    <source>
        <dbReference type="Proteomes" id="UP001216579"/>
    </source>
</evidence>
<keyword evidence="11" id="KW-1185">Reference proteome</keyword>
<evidence type="ECO:0000256" key="5">
    <source>
        <dbReference type="ARBA" id="ARBA00022989"/>
    </source>
</evidence>
<feature type="transmembrane region" description="Helical" evidence="9">
    <location>
        <begin position="82"/>
        <end position="107"/>
    </location>
</feature>
<reference evidence="10 11" key="1">
    <citation type="submission" date="2023-03" db="EMBL/GenBank/DDBJ databases">
        <title>Draft genome sequence of Streptomyces sp. RB6PN23 isolated from peat swamp forest in Thailand.</title>
        <authorList>
            <person name="Klaysubun C."/>
            <person name="Duangmal K."/>
        </authorList>
    </citation>
    <scope>NUCLEOTIDE SEQUENCE [LARGE SCALE GENOMIC DNA]</scope>
    <source>
        <strain evidence="10 11">RB6PN23</strain>
    </source>
</reference>